<accession>A0A840W860</accession>
<feature type="transmembrane region" description="Helical" evidence="9">
    <location>
        <begin position="166"/>
        <end position="190"/>
    </location>
</feature>
<keyword evidence="4" id="KW-0133">Cell shape</keyword>
<evidence type="ECO:0000256" key="5">
    <source>
        <dbReference type="ARBA" id="ARBA00022984"/>
    </source>
</evidence>
<feature type="transmembrane region" description="Helical" evidence="9">
    <location>
        <begin position="323"/>
        <end position="345"/>
    </location>
</feature>
<dbReference type="Proteomes" id="UP000579647">
    <property type="component" value="Unassembled WGS sequence"/>
</dbReference>
<keyword evidence="5" id="KW-0573">Peptidoglycan synthesis</keyword>
<dbReference type="GO" id="GO:0015648">
    <property type="term" value="F:lipid-linked peptidoglycan transporter activity"/>
    <property type="evidence" value="ECO:0007669"/>
    <property type="project" value="TreeGrafter"/>
</dbReference>
<dbReference type="InterPro" id="IPR051050">
    <property type="entry name" value="Lipid_II_flippase_MurJ/MviN"/>
</dbReference>
<organism evidence="10 11">
    <name type="scientific">Nocardiopsis metallicus</name>
    <dbReference type="NCBI Taxonomy" id="179819"/>
    <lineage>
        <taxon>Bacteria</taxon>
        <taxon>Bacillati</taxon>
        <taxon>Actinomycetota</taxon>
        <taxon>Actinomycetes</taxon>
        <taxon>Streptosporangiales</taxon>
        <taxon>Nocardiopsidaceae</taxon>
        <taxon>Nocardiopsis</taxon>
    </lineage>
</organism>
<keyword evidence="3 9" id="KW-0812">Transmembrane</keyword>
<evidence type="ECO:0000313" key="11">
    <source>
        <dbReference type="Proteomes" id="UP000579647"/>
    </source>
</evidence>
<dbReference type="NCBIfam" id="TIGR01695">
    <property type="entry name" value="murJ_mviN"/>
    <property type="match status" value="1"/>
</dbReference>
<dbReference type="Pfam" id="PF03023">
    <property type="entry name" value="MurJ"/>
    <property type="match status" value="1"/>
</dbReference>
<protein>
    <submittedName>
        <fullName evidence="10">Putative peptidoglycan lipid II flippase</fullName>
    </submittedName>
</protein>
<feature type="transmembrane region" description="Helical" evidence="9">
    <location>
        <begin position="405"/>
        <end position="427"/>
    </location>
</feature>
<dbReference type="PANTHER" id="PTHR47019:SF1">
    <property type="entry name" value="LIPID II FLIPPASE MURJ"/>
    <property type="match status" value="1"/>
</dbReference>
<feature type="region of interest" description="Disordered" evidence="8">
    <location>
        <begin position="1"/>
        <end position="41"/>
    </location>
</feature>
<feature type="transmembrane region" description="Helical" evidence="9">
    <location>
        <begin position="202"/>
        <end position="221"/>
    </location>
</feature>
<evidence type="ECO:0000256" key="1">
    <source>
        <dbReference type="ARBA" id="ARBA00004651"/>
    </source>
</evidence>
<evidence type="ECO:0000313" key="10">
    <source>
        <dbReference type="EMBL" id="MBB5492234.1"/>
    </source>
</evidence>
<comment type="caution">
    <text evidence="10">The sequence shown here is derived from an EMBL/GenBank/DDBJ whole genome shotgun (WGS) entry which is preliminary data.</text>
</comment>
<gene>
    <name evidence="10" type="ORF">HNR07_003371</name>
</gene>
<dbReference type="RefSeq" id="WP_376769924.1">
    <property type="nucleotide sequence ID" value="NZ_BAAAKM010000139.1"/>
</dbReference>
<keyword evidence="7 9" id="KW-0472">Membrane</keyword>
<evidence type="ECO:0000256" key="6">
    <source>
        <dbReference type="ARBA" id="ARBA00022989"/>
    </source>
</evidence>
<feature type="transmembrane region" description="Helical" evidence="9">
    <location>
        <begin position="439"/>
        <end position="460"/>
    </location>
</feature>
<keyword evidence="11" id="KW-1185">Reference proteome</keyword>
<dbReference type="AlphaFoldDB" id="A0A840W860"/>
<dbReference type="GO" id="GO:0034204">
    <property type="term" value="P:lipid translocation"/>
    <property type="evidence" value="ECO:0007669"/>
    <property type="project" value="TreeGrafter"/>
</dbReference>
<feature type="transmembrane region" description="Helical" evidence="9">
    <location>
        <begin position="276"/>
        <end position="296"/>
    </location>
</feature>
<dbReference type="GO" id="GO:0005886">
    <property type="term" value="C:plasma membrane"/>
    <property type="evidence" value="ECO:0007669"/>
    <property type="project" value="UniProtKB-SubCell"/>
</dbReference>
<dbReference type="GO" id="GO:0009252">
    <property type="term" value="P:peptidoglycan biosynthetic process"/>
    <property type="evidence" value="ECO:0007669"/>
    <property type="project" value="UniProtKB-KW"/>
</dbReference>
<feature type="transmembrane region" description="Helical" evidence="9">
    <location>
        <begin position="130"/>
        <end position="154"/>
    </location>
</feature>
<feature type="transmembrane region" description="Helical" evidence="9">
    <location>
        <begin position="534"/>
        <end position="559"/>
    </location>
</feature>
<feature type="transmembrane region" description="Helical" evidence="9">
    <location>
        <begin position="89"/>
        <end position="109"/>
    </location>
</feature>
<keyword evidence="2" id="KW-1003">Cell membrane</keyword>
<dbReference type="PANTHER" id="PTHR47019">
    <property type="entry name" value="LIPID II FLIPPASE MURJ"/>
    <property type="match status" value="1"/>
</dbReference>
<feature type="transmembrane region" description="Helical" evidence="9">
    <location>
        <begin position="233"/>
        <end position="255"/>
    </location>
</feature>
<evidence type="ECO:0000256" key="3">
    <source>
        <dbReference type="ARBA" id="ARBA00022692"/>
    </source>
</evidence>
<proteinExistence type="predicted"/>
<keyword evidence="6 9" id="KW-1133">Transmembrane helix</keyword>
<dbReference type="PRINTS" id="PR01806">
    <property type="entry name" value="VIRFACTRMVIN"/>
</dbReference>
<evidence type="ECO:0000256" key="8">
    <source>
        <dbReference type="SAM" id="MobiDB-lite"/>
    </source>
</evidence>
<feature type="transmembrane region" description="Helical" evidence="9">
    <location>
        <begin position="366"/>
        <end position="385"/>
    </location>
</feature>
<sequence length="581" mass="61668">MTPPNPEPRPDRTLTTQETDQEHRGGGKADTPHTGASRGGRGLARSSALMALGTTASRLTGFTRTLVLAAALGTQLLGDAYNTANTLSFIVYDLLIGGLMASVIVPFLVRRRATDPDGGRATEHRLLTCAILFLTLITTLAVLAAEPLIGLYAGGFTPAQHEVAVLFGRFLLVQILFIGLSGLTSAMLNARQRFAAPAWTPVFNNAVIITVGLTFLWLAGPHRTPETITQAELTLLGVGTAAGAAAQALLLQYALWRTGFRWRLRLDLKGSGLGEALRAAGWMFVLVCTMQAGFLLTANLANRAGAVAVQNDGVGAGLSAYNYAYQLFQLPYAIIAVSVITVLLPRMSAHAVDRDWAQVRSDFSRGLRVSSVLLVPLALALVVYAQPLCVAVFARGSTSIADAQVIASVLTVFALGLVPFTAYQLLLRVFYATGDTRTPALLAISNIAMHALIAVPSYLLLPPQQVVTGIAAGFMLSYVWGLVLGGLILGKRLGGLDARRITVTVALLHTAAVPGVVAAWCLQRFWFGTDSSSLLALVLGPLVGCAVAGVLYLTSAYLLRIEEVRQACTRIGERARGRKGR</sequence>
<evidence type="ECO:0000256" key="7">
    <source>
        <dbReference type="ARBA" id="ARBA00023136"/>
    </source>
</evidence>
<evidence type="ECO:0000256" key="2">
    <source>
        <dbReference type="ARBA" id="ARBA00022475"/>
    </source>
</evidence>
<comment type="subcellular location">
    <subcellularLocation>
        <location evidence="1">Cell membrane</location>
        <topology evidence="1">Multi-pass membrane protein</topology>
    </subcellularLocation>
</comment>
<evidence type="ECO:0000256" key="9">
    <source>
        <dbReference type="SAM" id="Phobius"/>
    </source>
</evidence>
<dbReference type="CDD" id="cd13123">
    <property type="entry name" value="MATE_MurJ_like"/>
    <property type="match status" value="1"/>
</dbReference>
<dbReference type="GO" id="GO:0008360">
    <property type="term" value="P:regulation of cell shape"/>
    <property type="evidence" value="ECO:0007669"/>
    <property type="project" value="UniProtKB-KW"/>
</dbReference>
<dbReference type="EMBL" id="JACHDO010000001">
    <property type="protein sequence ID" value="MBB5492234.1"/>
    <property type="molecule type" value="Genomic_DNA"/>
</dbReference>
<feature type="compositionally biased region" description="Basic and acidic residues" evidence="8">
    <location>
        <begin position="20"/>
        <end position="31"/>
    </location>
</feature>
<feature type="transmembrane region" description="Helical" evidence="9">
    <location>
        <begin position="466"/>
        <end position="489"/>
    </location>
</feature>
<feature type="transmembrane region" description="Helical" evidence="9">
    <location>
        <begin position="501"/>
        <end position="522"/>
    </location>
</feature>
<name>A0A840W860_9ACTN</name>
<evidence type="ECO:0000256" key="4">
    <source>
        <dbReference type="ARBA" id="ARBA00022960"/>
    </source>
</evidence>
<reference evidence="10 11" key="1">
    <citation type="submission" date="2020-08" db="EMBL/GenBank/DDBJ databases">
        <title>Sequencing the genomes of 1000 actinobacteria strains.</title>
        <authorList>
            <person name="Klenk H.-P."/>
        </authorList>
    </citation>
    <scope>NUCLEOTIDE SEQUENCE [LARGE SCALE GENOMIC DNA]</scope>
    <source>
        <strain evidence="10 11">DSM 44598</strain>
    </source>
</reference>
<dbReference type="InterPro" id="IPR004268">
    <property type="entry name" value="MurJ"/>
</dbReference>